<dbReference type="eggNOG" id="COG1819">
    <property type="taxonomic scope" value="Bacteria"/>
</dbReference>
<dbReference type="AlphaFoldDB" id="F5XJ92"/>
<dbReference type="Pfam" id="PF06722">
    <property type="entry name" value="EryCIII-like_C"/>
    <property type="match status" value="1"/>
</dbReference>
<dbReference type="InterPro" id="IPR010610">
    <property type="entry name" value="EryCIII-like_C"/>
</dbReference>
<dbReference type="KEGG" id="mph:MLP_04040"/>
<organism evidence="2 3">
    <name type="scientific">Microlunatus phosphovorus (strain ATCC 700054 / DSM 10555 / JCM 9379 / NBRC 101784 / NCIMB 13414 / VKM Ac-1990 / NM-1)</name>
    <dbReference type="NCBI Taxonomy" id="1032480"/>
    <lineage>
        <taxon>Bacteria</taxon>
        <taxon>Bacillati</taxon>
        <taxon>Actinomycetota</taxon>
        <taxon>Actinomycetes</taxon>
        <taxon>Propionibacteriales</taxon>
        <taxon>Propionibacteriaceae</taxon>
        <taxon>Microlunatus</taxon>
    </lineage>
</organism>
<dbReference type="GO" id="GO:0016758">
    <property type="term" value="F:hexosyltransferase activity"/>
    <property type="evidence" value="ECO:0007669"/>
    <property type="project" value="UniProtKB-ARBA"/>
</dbReference>
<sequence>MSRIIFATTPADGHTVPALPIVRALIERGHSVRWYAGRKYADRIQAIGAEYLPMSDHDFSLVGLDDFFPQRAELSGLAKLKFDMAVAFSQPARTHLADLLAALEDEPADLIVGDTGLIAGPMLSELGGPPFAAFGVSVVGFPSRDVPPFGLGLRPTTGALGSLRNQVLHTLVRRTLFAGMTDAVNEVRADFGLPARDEIVFEYMLHASLYLQLGAKGFEYPQRNLPEHVRFVGPVRPLPVQGWTEPDWWSDLDAGKPVIVLNQGTVATDPTELLQPGLAALAGEDVLVVAVTGGRDPRELGPLPANARVERFIPFDRLLPRADVLVTNAGFGAVQLALAAGVPIVAAGKTEDKVEVAARVGWSGVGINLRTQTPRPEAITAAVRQVLGDERFRRRAAELQLEIASTGRELAAAEELEKLLSGAATDRGSRPSRAGR</sequence>
<dbReference type="FunFam" id="3.40.50.2000:FF:000072">
    <property type="entry name" value="Glycosyl transferase"/>
    <property type="match status" value="1"/>
</dbReference>
<name>F5XJ92_MICPN</name>
<dbReference type="Proteomes" id="UP000007947">
    <property type="component" value="Chromosome"/>
</dbReference>
<dbReference type="STRING" id="1032480.MLP_04040"/>
<evidence type="ECO:0000313" key="2">
    <source>
        <dbReference type="EMBL" id="BAK33418.1"/>
    </source>
</evidence>
<dbReference type="PANTHER" id="PTHR21015">
    <property type="entry name" value="UDP-N-ACETYLGLUCOSAMINE--N-ACETYLMURAMYL-(PENTAPEPTIDE) PYROPHOSPHORYL-UNDECAPRENOL N-ACETYLGLUCOSAMINE TRANSFERASE 1"/>
    <property type="match status" value="1"/>
</dbReference>
<proteinExistence type="predicted"/>
<reference evidence="2 3" key="1">
    <citation type="submission" date="2011-05" db="EMBL/GenBank/DDBJ databases">
        <title>Whole genome sequence of Microlunatus phosphovorus NM-1.</title>
        <authorList>
            <person name="Hosoyama A."/>
            <person name="Sasaki K."/>
            <person name="Harada T."/>
            <person name="Igarashi R."/>
            <person name="Kawakoshi A."/>
            <person name="Sasagawa M."/>
            <person name="Fukada J."/>
            <person name="Nakamura S."/>
            <person name="Katano Y."/>
            <person name="Hanada S."/>
            <person name="Kamagata Y."/>
            <person name="Nakamura N."/>
            <person name="Yamazaki S."/>
            <person name="Fujita N."/>
        </authorList>
    </citation>
    <scope>NUCLEOTIDE SEQUENCE [LARGE SCALE GENOMIC DNA]</scope>
    <source>
        <strain evidence="3">ATCC 700054 / DSM 10555 / JCM 9379 / NBRC 101784 / NCIMB 13414 / VKM Ac-1990 / NM-1</strain>
    </source>
</reference>
<dbReference type="InterPro" id="IPR002213">
    <property type="entry name" value="UDP_glucos_trans"/>
</dbReference>
<dbReference type="EMBL" id="AP012204">
    <property type="protein sequence ID" value="BAK33418.1"/>
    <property type="molecule type" value="Genomic_DNA"/>
</dbReference>
<dbReference type="PANTHER" id="PTHR21015:SF22">
    <property type="entry name" value="GLYCOSYLTRANSFERASE"/>
    <property type="match status" value="1"/>
</dbReference>
<keyword evidence="3" id="KW-1185">Reference proteome</keyword>
<evidence type="ECO:0000259" key="1">
    <source>
        <dbReference type="Pfam" id="PF06722"/>
    </source>
</evidence>
<protein>
    <submittedName>
        <fullName evidence="2">Putative glycosyltransferase</fullName>
        <ecNumber evidence="2">2.4.-.-</ecNumber>
    </submittedName>
</protein>
<dbReference type="SUPFAM" id="SSF53756">
    <property type="entry name" value="UDP-Glycosyltransferase/glycogen phosphorylase"/>
    <property type="match status" value="1"/>
</dbReference>
<gene>
    <name evidence="2" type="ordered locus">MLP_04040</name>
</gene>
<keyword evidence="2" id="KW-0328">Glycosyltransferase</keyword>
<dbReference type="GO" id="GO:0008194">
    <property type="term" value="F:UDP-glycosyltransferase activity"/>
    <property type="evidence" value="ECO:0007669"/>
    <property type="project" value="InterPro"/>
</dbReference>
<dbReference type="RefSeq" id="WP_013861307.1">
    <property type="nucleotide sequence ID" value="NC_015635.1"/>
</dbReference>
<feature type="domain" description="Erythromycin biosynthesis protein CIII-like C-terminal" evidence="1">
    <location>
        <begin position="280"/>
        <end position="413"/>
    </location>
</feature>
<dbReference type="HOGENOM" id="CLU_000537_4_1_11"/>
<keyword evidence="2" id="KW-0808">Transferase</keyword>
<dbReference type="OrthoDB" id="6620093at2"/>
<evidence type="ECO:0000313" key="3">
    <source>
        <dbReference type="Proteomes" id="UP000007947"/>
    </source>
</evidence>
<accession>F5XJ92</accession>
<dbReference type="Gene3D" id="3.40.50.2000">
    <property type="entry name" value="Glycogen Phosphorylase B"/>
    <property type="match status" value="2"/>
</dbReference>
<dbReference type="EC" id="2.4.-.-" evidence="2"/>
<dbReference type="CDD" id="cd03784">
    <property type="entry name" value="GT1_Gtf-like"/>
    <property type="match status" value="1"/>
</dbReference>